<organism evidence="3 4">
    <name type="scientific">Microtetraspora malaysiensis</name>
    <dbReference type="NCBI Taxonomy" id="161358"/>
    <lineage>
        <taxon>Bacteria</taxon>
        <taxon>Bacillati</taxon>
        <taxon>Actinomycetota</taxon>
        <taxon>Actinomycetes</taxon>
        <taxon>Streptosporangiales</taxon>
        <taxon>Streptosporangiaceae</taxon>
        <taxon>Microtetraspora</taxon>
    </lineage>
</organism>
<keyword evidence="4" id="KW-1185">Reference proteome</keyword>
<evidence type="ECO:0000313" key="3">
    <source>
        <dbReference type="EMBL" id="MFF3670041.1"/>
    </source>
</evidence>
<gene>
    <name evidence="3" type="ORF">ACFYXI_31095</name>
</gene>
<protein>
    <recommendedName>
        <fullName evidence="5">MFS transporter</fullName>
    </recommendedName>
</protein>
<evidence type="ECO:0000256" key="1">
    <source>
        <dbReference type="SAM" id="MobiDB-lite"/>
    </source>
</evidence>
<dbReference type="RefSeq" id="WP_387416305.1">
    <property type="nucleotide sequence ID" value="NZ_CP191998.1"/>
</dbReference>
<feature type="compositionally biased region" description="Low complexity" evidence="1">
    <location>
        <begin position="79"/>
        <end position="88"/>
    </location>
</feature>
<evidence type="ECO:0008006" key="5">
    <source>
        <dbReference type="Google" id="ProtNLM"/>
    </source>
</evidence>
<feature type="transmembrane region" description="Helical" evidence="2">
    <location>
        <begin position="41"/>
        <end position="59"/>
    </location>
</feature>
<keyword evidence="2" id="KW-0472">Membrane</keyword>
<dbReference type="Proteomes" id="UP001602013">
    <property type="component" value="Unassembled WGS sequence"/>
</dbReference>
<sequence length="131" mass="13704">MTRYLAGLIAATAALAGGVWLLLAPYGLDYPSGGTAVQVDMWTGAGVCVIALATIGVWARAWRGQLRADGLLPERPAEEPAAAAEAEQPPAPAPVAVPTTEDLHSLLKPLVAALAADQLERTGNRHNEEDW</sequence>
<feature type="region of interest" description="Disordered" evidence="1">
    <location>
        <begin position="73"/>
        <end position="99"/>
    </location>
</feature>
<dbReference type="EMBL" id="JBIASD010000026">
    <property type="protein sequence ID" value="MFF3670041.1"/>
    <property type="molecule type" value="Genomic_DNA"/>
</dbReference>
<evidence type="ECO:0000313" key="4">
    <source>
        <dbReference type="Proteomes" id="UP001602013"/>
    </source>
</evidence>
<keyword evidence="2" id="KW-1133">Transmembrane helix</keyword>
<keyword evidence="2" id="KW-0812">Transmembrane</keyword>
<reference evidence="3 4" key="1">
    <citation type="submission" date="2024-10" db="EMBL/GenBank/DDBJ databases">
        <title>The Natural Products Discovery Center: Release of the First 8490 Sequenced Strains for Exploring Actinobacteria Biosynthetic Diversity.</title>
        <authorList>
            <person name="Kalkreuter E."/>
            <person name="Kautsar S.A."/>
            <person name="Yang D."/>
            <person name="Bader C.D."/>
            <person name="Teijaro C.N."/>
            <person name="Fluegel L."/>
            <person name="Davis C.M."/>
            <person name="Simpson J.R."/>
            <person name="Lauterbach L."/>
            <person name="Steele A.D."/>
            <person name="Gui C."/>
            <person name="Meng S."/>
            <person name="Li G."/>
            <person name="Viehrig K."/>
            <person name="Ye F."/>
            <person name="Su P."/>
            <person name="Kiefer A.F."/>
            <person name="Nichols A."/>
            <person name="Cepeda A.J."/>
            <person name="Yan W."/>
            <person name="Fan B."/>
            <person name="Jiang Y."/>
            <person name="Adhikari A."/>
            <person name="Zheng C.-J."/>
            <person name="Schuster L."/>
            <person name="Cowan T.M."/>
            <person name="Smanski M.J."/>
            <person name="Chevrette M.G."/>
            <person name="De Carvalho L.P.S."/>
            <person name="Shen B."/>
        </authorList>
    </citation>
    <scope>NUCLEOTIDE SEQUENCE [LARGE SCALE GENOMIC DNA]</scope>
    <source>
        <strain evidence="3 4">NPDC002173</strain>
    </source>
</reference>
<name>A0ABW6SYJ8_9ACTN</name>
<comment type="caution">
    <text evidence="3">The sequence shown here is derived from an EMBL/GenBank/DDBJ whole genome shotgun (WGS) entry which is preliminary data.</text>
</comment>
<proteinExistence type="predicted"/>
<accession>A0ABW6SYJ8</accession>
<evidence type="ECO:0000256" key="2">
    <source>
        <dbReference type="SAM" id="Phobius"/>
    </source>
</evidence>